<dbReference type="PANTHER" id="PTHR30514">
    <property type="entry name" value="GLUCOKINASE"/>
    <property type="match status" value="1"/>
</dbReference>
<dbReference type="PROSITE" id="PS51071">
    <property type="entry name" value="HTH_RPIR"/>
    <property type="match status" value="1"/>
</dbReference>
<dbReference type="InterPro" id="IPR036388">
    <property type="entry name" value="WH-like_DNA-bd_sf"/>
</dbReference>
<feature type="domain" description="SIS" evidence="5">
    <location>
        <begin position="145"/>
        <end position="285"/>
    </location>
</feature>
<dbReference type="RefSeq" id="WP_307436908.1">
    <property type="nucleotide sequence ID" value="NZ_JAUSVK010000001.1"/>
</dbReference>
<keyword evidence="2 6" id="KW-0238">DNA-binding</keyword>
<reference evidence="6 7" key="1">
    <citation type="submission" date="2023-07" db="EMBL/GenBank/DDBJ databases">
        <title>Genomic Encyclopedia of Type Strains, Phase IV (KMG-IV): sequencing the most valuable type-strain genomes for metagenomic binning, comparative biology and taxonomic classification.</title>
        <authorList>
            <person name="Goeker M."/>
        </authorList>
    </citation>
    <scope>NUCLEOTIDE SEQUENCE [LARGE SCALE GENOMIC DNA]</scope>
    <source>
        <strain evidence="6 7">DSM 5896</strain>
    </source>
</reference>
<evidence type="ECO:0000313" key="6">
    <source>
        <dbReference type="EMBL" id="MDQ0396509.1"/>
    </source>
</evidence>
<name>A0ABU0FQX9_9HYPH</name>
<dbReference type="InterPro" id="IPR035472">
    <property type="entry name" value="RpiR-like_SIS"/>
</dbReference>
<feature type="domain" description="HTH rpiR-type" evidence="4">
    <location>
        <begin position="22"/>
        <end position="98"/>
    </location>
</feature>
<keyword evidence="1" id="KW-0805">Transcription regulation</keyword>
<evidence type="ECO:0000313" key="7">
    <source>
        <dbReference type="Proteomes" id="UP001237448"/>
    </source>
</evidence>
<dbReference type="Pfam" id="PF01418">
    <property type="entry name" value="HTH_6"/>
    <property type="match status" value="1"/>
</dbReference>
<dbReference type="Gene3D" id="1.10.10.10">
    <property type="entry name" value="Winged helix-like DNA-binding domain superfamily/Winged helix DNA-binding domain"/>
    <property type="match status" value="1"/>
</dbReference>
<dbReference type="InterPro" id="IPR000281">
    <property type="entry name" value="HTH_RpiR"/>
</dbReference>
<dbReference type="InterPro" id="IPR009057">
    <property type="entry name" value="Homeodomain-like_sf"/>
</dbReference>
<evidence type="ECO:0000259" key="4">
    <source>
        <dbReference type="PROSITE" id="PS51071"/>
    </source>
</evidence>
<dbReference type="EMBL" id="JAUSVK010000001">
    <property type="protein sequence ID" value="MDQ0396509.1"/>
    <property type="molecule type" value="Genomic_DNA"/>
</dbReference>
<keyword evidence="3" id="KW-0804">Transcription</keyword>
<dbReference type="GO" id="GO:0003677">
    <property type="term" value="F:DNA binding"/>
    <property type="evidence" value="ECO:0007669"/>
    <property type="project" value="UniProtKB-KW"/>
</dbReference>
<dbReference type="Gene3D" id="3.40.50.10490">
    <property type="entry name" value="Glucose-6-phosphate isomerase like protein, domain 1"/>
    <property type="match status" value="1"/>
</dbReference>
<keyword evidence="7" id="KW-1185">Reference proteome</keyword>
<dbReference type="SUPFAM" id="SSF46689">
    <property type="entry name" value="Homeodomain-like"/>
    <property type="match status" value="1"/>
</dbReference>
<evidence type="ECO:0000256" key="3">
    <source>
        <dbReference type="ARBA" id="ARBA00023163"/>
    </source>
</evidence>
<evidence type="ECO:0000256" key="1">
    <source>
        <dbReference type="ARBA" id="ARBA00023015"/>
    </source>
</evidence>
<dbReference type="SUPFAM" id="SSF53697">
    <property type="entry name" value="SIS domain"/>
    <property type="match status" value="1"/>
</dbReference>
<dbReference type="InterPro" id="IPR047640">
    <property type="entry name" value="RpiR-like"/>
</dbReference>
<organism evidence="6 7">
    <name type="scientific">Labrys monachus</name>
    <dbReference type="NCBI Taxonomy" id="217067"/>
    <lineage>
        <taxon>Bacteria</taxon>
        <taxon>Pseudomonadati</taxon>
        <taxon>Pseudomonadota</taxon>
        <taxon>Alphaproteobacteria</taxon>
        <taxon>Hyphomicrobiales</taxon>
        <taxon>Xanthobacteraceae</taxon>
        <taxon>Labrys</taxon>
    </lineage>
</organism>
<evidence type="ECO:0000256" key="2">
    <source>
        <dbReference type="ARBA" id="ARBA00023125"/>
    </source>
</evidence>
<evidence type="ECO:0000259" key="5">
    <source>
        <dbReference type="PROSITE" id="PS51464"/>
    </source>
</evidence>
<comment type="caution">
    <text evidence="6">The sequence shown here is derived from an EMBL/GenBank/DDBJ whole genome shotgun (WGS) entry which is preliminary data.</text>
</comment>
<dbReference type="InterPro" id="IPR046348">
    <property type="entry name" value="SIS_dom_sf"/>
</dbReference>
<proteinExistence type="predicted"/>
<dbReference type="CDD" id="cd05013">
    <property type="entry name" value="SIS_RpiR"/>
    <property type="match status" value="1"/>
</dbReference>
<dbReference type="InterPro" id="IPR001347">
    <property type="entry name" value="SIS_dom"/>
</dbReference>
<gene>
    <name evidence="6" type="ORF">J3R73_006301</name>
</gene>
<dbReference type="Pfam" id="PF01380">
    <property type="entry name" value="SIS"/>
    <property type="match status" value="1"/>
</dbReference>
<accession>A0ABU0FQX9</accession>
<dbReference type="PANTHER" id="PTHR30514:SF1">
    <property type="entry name" value="HTH-TYPE TRANSCRIPTIONAL REGULATOR HEXR-RELATED"/>
    <property type="match status" value="1"/>
</dbReference>
<dbReference type="Proteomes" id="UP001237448">
    <property type="component" value="Unassembled WGS sequence"/>
</dbReference>
<protein>
    <submittedName>
        <fullName evidence="6">DNA-binding MurR/RpiR family transcriptional regulator</fullName>
    </submittedName>
</protein>
<dbReference type="PROSITE" id="PS51464">
    <property type="entry name" value="SIS"/>
    <property type="match status" value="1"/>
</dbReference>
<sequence>MAIEEKIVFDAAEPEDGAATAIDIFQKLVAAARSPDRTMAGLSQWIIDNQGRAAGMSISNLALQTGVSETTVFRFCKLLGLNGYKDLRFALAESRGLALGAQLAGTAAGGEEHPLASIMRRVVEVNSEQLLKTMSLVSFAALQEATQAMLAANHIHLVGFGSSAPVAFDAYQRLLCLGLTASAHSDPHVLAAVTASARPGAVFFGVTCSGRTRDLIEAFETAGTRGLKRIVITSDENAPAAKVADIVLVSAVRRSPIAREVIATRISQLAIVETLCVALALNHPEAKDIIHDTALLDREIAKKRLPARKPT</sequence>